<dbReference type="Proteomes" id="UP000050326">
    <property type="component" value="Unassembled WGS sequence"/>
</dbReference>
<gene>
    <name evidence="2" type="ORF">OXPF_37070</name>
</gene>
<dbReference type="OrthoDB" id="2381017at2"/>
<dbReference type="RefSeq" id="WP_054876669.1">
    <property type="nucleotide sequence ID" value="NZ_LKET01000051.1"/>
</dbReference>
<organism evidence="2 3">
    <name type="scientific">Oxobacter pfennigii</name>
    <dbReference type="NCBI Taxonomy" id="36849"/>
    <lineage>
        <taxon>Bacteria</taxon>
        <taxon>Bacillati</taxon>
        <taxon>Bacillota</taxon>
        <taxon>Clostridia</taxon>
        <taxon>Eubacteriales</taxon>
        <taxon>Clostridiaceae</taxon>
        <taxon>Oxobacter</taxon>
    </lineage>
</organism>
<comment type="caution">
    <text evidence="2">The sequence shown here is derived from an EMBL/GenBank/DDBJ whole genome shotgun (WGS) entry which is preliminary data.</text>
</comment>
<evidence type="ECO:0000313" key="2">
    <source>
        <dbReference type="EMBL" id="KPU42938.1"/>
    </source>
</evidence>
<dbReference type="STRING" id="36849.OXPF_37070"/>
<dbReference type="AlphaFoldDB" id="A0A0P8W505"/>
<evidence type="ECO:0000259" key="1">
    <source>
        <dbReference type="Pfam" id="PF12673"/>
    </source>
</evidence>
<sequence>MEYKDYLDAECVEEEELEACDEECSGGQGGSDNRAKRKLIEVEEVIDFGTAETNVEICVPLCPPAFEVMVDLITKEVVFDALVASKGKVFINGRIFKDIPYKTKEKVCIPGCENITKATFGDIRHVTVEVPFALCVDVPKACKGQKVVVLDYEVNSVEIPNFTKCIANKCVPVCEPAYLKKDSCMRRLYKSVTEKDCISVKVKVVKDTIISVPVL</sequence>
<accession>A0A0P8W505</accession>
<proteinExistence type="predicted"/>
<name>A0A0P8W505_9CLOT</name>
<evidence type="ECO:0000313" key="3">
    <source>
        <dbReference type="Proteomes" id="UP000050326"/>
    </source>
</evidence>
<protein>
    <recommendedName>
        <fullName evidence="1">SipL SPOCS domain-containing protein</fullName>
    </recommendedName>
</protein>
<reference evidence="2 3" key="1">
    <citation type="submission" date="2015-09" db="EMBL/GenBank/DDBJ databases">
        <title>Genome sequence of Oxobacter pfennigii DSM 3222.</title>
        <authorList>
            <person name="Poehlein A."/>
            <person name="Bengelsdorf F.R."/>
            <person name="Schiel-Bengelsdorf B."/>
            <person name="Duerre P."/>
            <person name="Daniel R."/>
        </authorList>
    </citation>
    <scope>NUCLEOTIDE SEQUENCE [LARGE SCALE GENOMIC DNA]</scope>
    <source>
        <strain evidence="2 3">DSM 3222</strain>
    </source>
</reference>
<dbReference type="InterPro" id="IPR024300">
    <property type="entry name" value="SipL_SPOCS_dom"/>
</dbReference>
<keyword evidence="3" id="KW-1185">Reference proteome</keyword>
<dbReference type="EMBL" id="LKET01000051">
    <property type="protein sequence ID" value="KPU42938.1"/>
    <property type="molecule type" value="Genomic_DNA"/>
</dbReference>
<dbReference type="Pfam" id="PF12673">
    <property type="entry name" value="SipL"/>
    <property type="match status" value="1"/>
</dbReference>
<feature type="domain" description="SipL SPOCS" evidence="1">
    <location>
        <begin position="84"/>
        <end position="158"/>
    </location>
</feature>